<feature type="transmembrane region" description="Helical" evidence="2">
    <location>
        <begin position="130"/>
        <end position="151"/>
    </location>
</feature>
<dbReference type="GO" id="GO:0070072">
    <property type="term" value="P:vacuolar proton-transporting V-type ATPase complex assembly"/>
    <property type="evidence" value="ECO:0007669"/>
    <property type="project" value="InterPro"/>
</dbReference>
<feature type="transmembrane region" description="Helical" evidence="2">
    <location>
        <begin position="163"/>
        <end position="184"/>
    </location>
</feature>
<evidence type="ECO:0000313" key="3">
    <source>
        <dbReference type="EMBL" id="KZT53420.1"/>
    </source>
</evidence>
<gene>
    <name evidence="3" type="ORF">CALCODRAFT_501164</name>
</gene>
<dbReference type="InParanoid" id="A0A165DS00"/>
<dbReference type="InterPro" id="IPR021013">
    <property type="entry name" value="ATPase_Vma12"/>
</dbReference>
<reference evidence="3 4" key="1">
    <citation type="journal article" date="2016" name="Mol. Biol. Evol.">
        <title>Comparative Genomics of Early-Diverging Mushroom-Forming Fungi Provides Insights into the Origins of Lignocellulose Decay Capabilities.</title>
        <authorList>
            <person name="Nagy L.G."/>
            <person name="Riley R."/>
            <person name="Tritt A."/>
            <person name="Adam C."/>
            <person name="Daum C."/>
            <person name="Floudas D."/>
            <person name="Sun H."/>
            <person name="Yadav J.S."/>
            <person name="Pangilinan J."/>
            <person name="Larsson K.H."/>
            <person name="Matsuura K."/>
            <person name="Barry K."/>
            <person name="Labutti K."/>
            <person name="Kuo R."/>
            <person name="Ohm R.A."/>
            <person name="Bhattacharya S.S."/>
            <person name="Shirouzu T."/>
            <person name="Yoshinaga Y."/>
            <person name="Martin F.M."/>
            <person name="Grigoriev I.V."/>
            <person name="Hibbett D.S."/>
        </authorList>
    </citation>
    <scope>NUCLEOTIDE SEQUENCE [LARGE SCALE GENOMIC DNA]</scope>
    <source>
        <strain evidence="3 4">HHB12733</strain>
    </source>
</reference>
<name>A0A165DS00_9BASI</name>
<dbReference type="Proteomes" id="UP000076842">
    <property type="component" value="Unassembled WGS sequence"/>
</dbReference>
<dbReference type="EMBL" id="KV424038">
    <property type="protein sequence ID" value="KZT53420.1"/>
    <property type="molecule type" value="Genomic_DNA"/>
</dbReference>
<feature type="compositionally biased region" description="Basic and acidic residues" evidence="1">
    <location>
        <begin position="196"/>
        <end position="227"/>
    </location>
</feature>
<accession>A0A165DS00</accession>
<evidence type="ECO:0000313" key="4">
    <source>
        <dbReference type="Proteomes" id="UP000076842"/>
    </source>
</evidence>
<keyword evidence="2" id="KW-0472">Membrane</keyword>
<dbReference type="Pfam" id="PF11712">
    <property type="entry name" value="Vma12"/>
    <property type="match status" value="1"/>
</dbReference>
<evidence type="ECO:0000256" key="2">
    <source>
        <dbReference type="SAM" id="Phobius"/>
    </source>
</evidence>
<organism evidence="3 4">
    <name type="scientific">Calocera cornea HHB12733</name>
    <dbReference type="NCBI Taxonomy" id="1353952"/>
    <lineage>
        <taxon>Eukaryota</taxon>
        <taxon>Fungi</taxon>
        <taxon>Dikarya</taxon>
        <taxon>Basidiomycota</taxon>
        <taxon>Agaricomycotina</taxon>
        <taxon>Dacrymycetes</taxon>
        <taxon>Dacrymycetales</taxon>
        <taxon>Dacrymycetaceae</taxon>
        <taxon>Calocera</taxon>
    </lineage>
</organism>
<proteinExistence type="predicted"/>
<keyword evidence="2" id="KW-1133">Transmembrane helix</keyword>
<dbReference type="AlphaFoldDB" id="A0A165DS00"/>
<keyword evidence="4" id="KW-1185">Reference proteome</keyword>
<sequence length="297" mass="32105">MAALVSLPEHLRETLLALLELPPPPVLTDDLAAQLRPYVTPPGADPAPPSLPAPVKPTIPYNLLSQISKHVRSPCCRQALEAHALDPREYEMIALLAGVKTITTATADPPRDTDTARKHAARQWAEDRRALSAVVNGLFSIGGVGFAAWYAAGSAGYRDEWRALIALFAGLVVAASEGILFVIWQDRAEKRRSRDRARDERKARLPEKAREKDDHIGTDGDAEKTEELTDPQQAAPILGSELGPHRTTVGKDSPDTAEPGLIGPQSEELIISSAGEHPTLRRRAPPAEAFQTGTEDA</sequence>
<feature type="region of interest" description="Disordered" evidence="1">
    <location>
        <begin position="192"/>
        <end position="297"/>
    </location>
</feature>
<protein>
    <recommendedName>
        <fullName evidence="5">Endoplasmic reticulum-based factor for assembly of V-ATPase</fullName>
    </recommendedName>
</protein>
<evidence type="ECO:0000256" key="1">
    <source>
        <dbReference type="SAM" id="MobiDB-lite"/>
    </source>
</evidence>
<dbReference type="OrthoDB" id="3193718at2759"/>
<evidence type="ECO:0008006" key="5">
    <source>
        <dbReference type="Google" id="ProtNLM"/>
    </source>
</evidence>
<keyword evidence="2" id="KW-0812">Transmembrane</keyword>